<evidence type="ECO:0000313" key="4">
    <source>
        <dbReference type="Proteomes" id="UP000759131"/>
    </source>
</evidence>
<dbReference type="GO" id="GO:0005524">
    <property type="term" value="F:ATP binding"/>
    <property type="evidence" value="ECO:0007669"/>
    <property type="project" value="InterPro"/>
</dbReference>
<keyword evidence="4" id="KW-1185">Reference proteome</keyword>
<dbReference type="Pfam" id="PF00069">
    <property type="entry name" value="Pkinase"/>
    <property type="match status" value="1"/>
</dbReference>
<dbReference type="Gene3D" id="1.10.510.10">
    <property type="entry name" value="Transferase(Phosphotransferase) domain 1"/>
    <property type="match status" value="1"/>
</dbReference>
<dbReference type="Gene3D" id="3.40.50.300">
    <property type="entry name" value="P-loop containing nucleotide triphosphate hydrolases"/>
    <property type="match status" value="1"/>
</dbReference>
<dbReference type="Proteomes" id="UP000759131">
    <property type="component" value="Unassembled WGS sequence"/>
</dbReference>
<organism evidence="3">
    <name type="scientific">Medioppia subpectinata</name>
    <dbReference type="NCBI Taxonomy" id="1979941"/>
    <lineage>
        <taxon>Eukaryota</taxon>
        <taxon>Metazoa</taxon>
        <taxon>Ecdysozoa</taxon>
        <taxon>Arthropoda</taxon>
        <taxon>Chelicerata</taxon>
        <taxon>Arachnida</taxon>
        <taxon>Acari</taxon>
        <taxon>Acariformes</taxon>
        <taxon>Sarcoptiformes</taxon>
        <taxon>Oribatida</taxon>
        <taxon>Brachypylina</taxon>
        <taxon>Oppioidea</taxon>
        <taxon>Oppiidae</taxon>
        <taxon>Medioppia</taxon>
    </lineage>
</organism>
<evidence type="ECO:0000259" key="2">
    <source>
        <dbReference type="PROSITE" id="PS50011"/>
    </source>
</evidence>
<dbReference type="AlphaFoldDB" id="A0A7R9KEB4"/>
<dbReference type="InterPro" id="IPR011009">
    <property type="entry name" value="Kinase-like_dom_sf"/>
</dbReference>
<dbReference type="InterPro" id="IPR027417">
    <property type="entry name" value="P-loop_NTPase"/>
</dbReference>
<dbReference type="PROSITE" id="PS00108">
    <property type="entry name" value="PROTEIN_KINASE_ST"/>
    <property type="match status" value="1"/>
</dbReference>
<feature type="domain" description="Protein kinase" evidence="2">
    <location>
        <begin position="1"/>
        <end position="224"/>
    </location>
</feature>
<dbReference type="SUPFAM" id="SSF52540">
    <property type="entry name" value="P-loop containing nucleoside triphosphate hydrolases"/>
    <property type="match status" value="2"/>
</dbReference>
<dbReference type="GO" id="GO:0004672">
    <property type="term" value="F:protein kinase activity"/>
    <property type="evidence" value="ECO:0007669"/>
    <property type="project" value="InterPro"/>
</dbReference>
<dbReference type="EMBL" id="CAJPIZ010000564">
    <property type="protein sequence ID" value="CAG2101744.1"/>
    <property type="molecule type" value="Genomic_DNA"/>
</dbReference>
<evidence type="ECO:0000313" key="3">
    <source>
        <dbReference type="EMBL" id="CAD7621314.1"/>
    </source>
</evidence>
<dbReference type="InterPro" id="IPR000719">
    <property type="entry name" value="Prot_kinase_dom"/>
</dbReference>
<dbReference type="OrthoDB" id="2386367at2759"/>
<dbReference type="PANTHER" id="PTHR32046">
    <property type="entry name" value="G DOMAIN-CONTAINING PROTEIN"/>
    <property type="match status" value="1"/>
</dbReference>
<evidence type="ECO:0000256" key="1">
    <source>
        <dbReference type="SAM" id="MobiDB-lite"/>
    </source>
</evidence>
<proteinExistence type="predicted"/>
<dbReference type="PROSITE" id="PS50011">
    <property type="entry name" value="PROTEIN_KINASE_DOM"/>
    <property type="match status" value="1"/>
</dbReference>
<dbReference type="EMBL" id="OC855139">
    <property type="protein sequence ID" value="CAD7621314.1"/>
    <property type="molecule type" value="Genomic_DNA"/>
</dbReference>
<protein>
    <recommendedName>
        <fullName evidence="2">Protein kinase domain-containing protein</fullName>
    </recommendedName>
</protein>
<gene>
    <name evidence="3" type="ORF">OSB1V03_LOCUS1786</name>
</gene>
<reference evidence="3" key="1">
    <citation type="submission" date="2020-11" db="EMBL/GenBank/DDBJ databases">
        <authorList>
            <person name="Tran Van P."/>
        </authorList>
    </citation>
    <scope>NUCLEOTIDE SEQUENCE</scope>
</reference>
<dbReference type="SUPFAM" id="SSF56112">
    <property type="entry name" value="Protein kinase-like (PK-like)"/>
    <property type="match status" value="1"/>
</dbReference>
<feature type="region of interest" description="Disordered" evidence="1">
    <location>
        <begin position="95"/>
        <end position="114"/>
    </location>
</feature>
<sequence>MKYLHESKPPIIHRDLKPDNILIVENIINNRFLKLCDFGLATHHDMPSMSHTAGVGTDQYMAIEAKQGRYTIKTDIFNLFVQCFHLNLNVKTSSDEPPNVTDHVHSQPVPNPRRNTFKTMAERRMDDADYCPDLHPNTVKKEITIVLLGASGVGKSTFINAIVNYMSFESMDAANGRPICLMPVSFTIVDPTTKELLTIALSDQDHTLEQIKDTTKSVTQYPMCYKFEDDNIVLNIIDTPGIADTDAIIEKLMLFVFS</sequence>
<name>A0A7R9KEB4_9ACAR</name>
<accession>A0A7R9KEB4</accession>
<dbReference type="PANTHER" id="PTHR32046:SF11">
    <property type="entry name" value="IMMUNE-ASSOCIATED NUCLEOTIDE-BINDING PROTEIN 10-LIKE"/>
    <property type="match status" value="1"/>
</dbReference>
<dbReference type="InterPro" id="IPR008271">
    <property type="entry name" value="Ser/Thr_kinase_AS"/>
</dbReference>